<accession>A0ACB6Q8S6</accession>
<keyword evidence="2" id="KW-1185">Reference proteome</keyword>
<dbReference type="Proteomes" id="UP000799755">
    <property type="component" value="Unassembled WGS sequence"/>
</dbReference>
<proteinExistence type="predicted"/>
<organism evidence="1 2">
    <name type="scientific">Lindgomyces ingoldianus</name>
    <dbReference type="NCBI Taxonomy" id="673940"/>
    <lineage>
        <taxon>Eukaryota</taxon>
        <taxon>Fungi</taxon>
        <taxon>Dikarya</taxon>
        <taxon>Ascomycota</taxon>
        <taxon>Pezizomycotina</taxon>
        <taxon>Dothideomycetes</taxon>
        <taxon>Pleosporomycetidae</taxon>
        <taxon>Pleosporales</taxon>
        <taxon>Lindgomycetaceae</taxon>
        <taxon>Lindgomyces</taxon>
    </lineage>
</organism>
<comment type="caution">
    <text evidence="1">The sequence shown here is derived from an EMBL/GenBank/DDBJ whole genome shotgun (WGS) entry which is preliminary data.</text>
</comment>
<gene>
    <name evidence="1" type="ORF">BDR25DRAFT_298104</name>
</gene>
<reference evidence="1" key="1">
    <citation type="journal article" date="2020" name="Stud. Mycol.">
        <title>101 Dothideomycetes genomes: a test case for predicting lifestyles and emergence of pathogens.</title>
        <authorList>
            <person name="Haridas S."/>
            <person name="Albert R."/>
            <person name="Binder M."/>
            <person name="Bloem J."/>
            <person name="Labutti K."/>
            <person name="Salamov A."/>
            <person name="Andreopoulos B."/>
            <person name="Baker S."/>
            <person name="Barry K."/>
            <person name="Bills G."/>
            <person name="Bluhm B."/>
            <person name="Cannon C."/>
            <person name="Castanera R."/>
            <person name="Culley D."/>
            <person name="Daum C."/>
            <person name="Ezra D."/>
            <person name="Gonzalez J."/>
            <person name="Henrissat B."/>
            <person name="Kuo A."/>
            <person name="Liang C."/>
            <person name="Lipzen A."/>
            <person name="Lutzoni F."/>
            <person name="Magnuson J."/>
            <person name="Mondo S."/>
            <person name="Nolan M."/>
            <person name="Ohm R."/>
            <person name="Pangilinan J."/>
            <person name="Park H.-J."/>
            <person name="Ramirez L."/>
            <person name="Alfaro M."/>
            <person name="Sun H."/>
            <person name="Tritt A."/>
            <person name="Yoshinaga Y."/>
            <person name="Zwiers L.-H."/>
            <person name="Turgeon B."/>
            <person name="Goodwin S."/>
            <person name="Spatafora J."/>
            <person name="Crous P."/>
            <person name="Grigoriev I."/>
        </authorList>
    </citation>
    <scope>NUCLEOTIDE SEQUENCE</scope>
    <source>
        <strain evidence="1">ATCC 200398</strain>
    </source>
</reference>
<name>A0ACB6Q8S6_9PLEO</name>
<sequence length="629" mass="65751">MAPPTGVNGVLPVTVLQKNAPASAPRGPKAASPRLKLVLRRLPPGLTKTEFETALGDEWKPGSGKVDWMVYKKGKISKDAAKPSRPSRAYFHVISQSHVTPLGDHVRQASFNDAAKSHQDNALIGPPVLEFSPYHRIPGGRRRNDARQGLIDQDQEFKDFLESLTNPVTKPSAVDVAEGHKEEKVTTTPLIEALREKKANKDKPSKTAAKHGRGESKEDPSEKKILAKAGKDAASASGDKSRRLSKAEKAAKEAVKVLNKEASASKDGTLTSTEKTAPGAPSPAPERKRGNVSIAKSMLQRDLGLGPGPNRRRGTKREVTPAVQESGLKSEETTAGKQKGKEAPALAAAAAALITEKTAPTSPKKENPRPTRAERRAYKASLADITNSNKTPGENSKAQAKAAPPAPTILKKPQGVQIPTTPKGSAATRVPPTEPAATRAPASQPQSATAKSEISKPSRPQAPTASQSSAASPVPTPTGRQAFLKHANASQGITEPLIEEALKAFGAIEKVEIDKRKGFAYVDFVEAESLQKAIAASPVRVAQGAVQVLERKEKVVRRQPHPGPHGPPTGPARGGRGGFPGRGRGRGGARGGGHVAAAPTASASDTVAAPPTTSAAPAPAPPAISEAAT</sequence>
<evidence type="ECO:0000313" key="1">
    <source>
        <dbReference type="EMBL" id="KAF2463324.1"/>
    </source>
</evidence>
<dbReference type="EMBL" id="MU003551">
    <property type="protein sequence ID" value="KAF2463324.1"/>
    <property type="molecule type" value="Genomic_DNA"/>
</dbReference>
<protein>
    <submittedName>
        <fullName evidence="1">Uncharacterized protein</fullName>
    </submittedName>
</protein>
<evidence type="ECO:0000313" key="2">
    <source>
        <dbReference type="Proteomes" id="UP000799755"/>
    </source>
</evidence>